<evidence type="ECO:0000259" key="1">
    <source>
        <dbReference type="Pfam" id="PF08543"/>
    </source>
</evidence>
<evidence type="ECO:0000313" key="2">
    <source>
        <dbReference type="EMBL" id="GAI73091.1"/>
    </source>
</evidence>
<dbReference type="PANTHER" id="PTHR20858">
    <property type="entry name" value="PHOSPHOMETHYLPYRIMIDINE KINASE"/>
    <property type="match status" value="1"/>
</dbReference>
<reference evidence="2" key="1">
    <citation type="journal article" date="2014" name="Front. Microbiol.">
        <title>High frequency of phylogenetically diverse reductive dehalogenase-homologous genes in deep subseafloor sedimentary metagenomes.</title>
        <authorList>
            <person name="Kawai M."/>
            <person name="Futagami T."/>
            <person name="Toyoda A."/>
            <person name="Takaki Y."/>
            <person name="Nishi S."/>
            <person name="Hori S."/>
            <person name="Arai W."/>
            <person name="Tsubouchi T."/>
            <person name="Morono Y."/>
            <person name="Uchiyama I."/>
            <person name="Ito T."/>
            <person name="Fujiyama A."/>
            <person name="Inagaki F."/>
            <person name="Takami H."/>
        </authorList>
    </citation>
    <scope>NUCLEOTIDE SEQUENCE</scope>
    <source>
        <strain evidence="2">Expedition CK06-06</strain>
    </source>
</reference>
<dbReference type="Pfam" id="PF08543">
    <property type="entry name" value="Phos_pyr_kin"/>
    <property type="match status" value="1"/>
</dbReference>
<dbReference type="GO" id="GO:0008972">
    <property type="term" value="F:phosphomethylpyrimidine kinase activity"/>
    <property type="evidence" value="ECO:0007669"/>
    <property type="project" value="TreeGrafter"/>
</dbReference>
<organism evidence="2">
    <name type="scientific">marine sediment metagenome</name>
    <dbReference type="NCBI Taxonomy" id="412755"/>
    <lineage>
        <taxon>unclassified sequences</taxon>
        <taxon>metagenomes</taxon>
        <taxon>ecological metagenomes</taxon>
    </lineage>
</organism>
<gene>
    <name evidence="2" type="ORF">S12H4_23737</name>
</gene>
<dbReference type="GO" id="GO:0005829">
    <property type="term" value="C:cytosol"/>
    <property type="evidence" value="ECO:0007669"/>
    <property type="project" value="TreeGrafter"/>
</dbReference>
<dbReference type="InterPro" id="IPR013749">
    <property type="entry name" value="PM/HMP-P_kinase-1"/>
</dbReference>
<proteinExistence type="predicted"/>
<accession>X1S1Q3</accession>
<dbReference type="GO" id="GO:0008902">
    <property type="term" value="F:hydroxymethylpyrimidine kinase activity"/>
    <property type="evidence" value="ECO:0007669"/>
    <property type="project" value="TreeGrafter"/>
</dbReference>
<feature type="domain" description="Pyridoxamine kinase/Phosphomethylpyrimidine kinase" evidence="1">
    <location>
        <begin position="13"/>
        <end position="58"/>
    </location>
</feature>
<dbReference type="GO" id="GO:0009228">
    <property type="term" value="P:thiamine biosynthetic process"/>
    <property type="evidence" value="ECO:0007669"/>
    <property type="project" value="TreeGrafter"/>
</dbReference>
<dbReference type="Gene3D" id="3.40.1190.20">
    <property type="match status" value="1"/>
</dbReference>
<dbReference type="SUPFAM" id="SSF53613">
    <property type="entry name" value="Ribokinase-like"/>
    <property type="match status" value="1"/>
</dbReference>
<dbReference type="EMBL" id="BARW01012681">
    <property type="protein sequence ID" value="GAI73091.1"/>
    <property type="molecule type" value="Genomic_DNA"/>
</dbReference>
<feature type="non-terminal residue" evidence="2">
    <location>
        <position position="60"/>
    </location>
</feature>
<protein>
    <recommendedName>
        <fullName evidence="1">Pyridoxamine kinase/Phosphomethylpyrimidine kinase domain-containing protein</fullName>
    </recommendedName>
</protein>
<dbReference type="InterPro" id="IPR029056">
    <property type="entry name" value="Ribokinase-like"/>
</dbReference>
<dbReference type="PANTHER" id="PTHR20858:SF17">
    <property type="entry name" value="HYDROXYMETHYLPYRIMIDINE_PHOSPHOMETHYLPYRIMIDINE KINASE THI20-RELATED"/>
    <property type="match status" value="1"/>
</dbReference>
<sequence length="60" mass="6078">MKPPVIWSIAGLDSGGGAGLSADQRAADAFELHFCPVSAALTAQNSAAVEAVFPVPPEQL</sequence>
<name>X1S1Q3_9ZZZZ</name>
<comment type="caution">
    <text evidence="2">The sequence shown here is derived from an EMBL/GenBank/DDBJ whole genome shotgun (WGS) entry which is preliminary data.</text>
</comment>
<dbReference type="AlphaFoldDB" id="X1S1Q3"/>